<evidence type="ECO:0000256" key="12">
    <source>
        <dbReference type="SAM" id="MobiDB-lite"/>
    </source>
</evidence>
<evidence type="ECO:0000256" key="7">
    <source>
        <dbReference type="ARBA" id="ARBA00023288"/>
    </source>
</evidence>
<comment type="catalytic activity">
    <reaction evidence="10 11">
        <text>L-cysteinyl-[protein] + hexadecanoyl-CoA = S-hexadecanoyl-L-cysteinyl-[protein] + CoA</text>
        <dbReference type="Rhea" id="RHEA:36683"/>
        <dbReference type="Rhea" id="RHEA-COMP:10131"/>
        <dbReference type="Rhea" id="RHEA-COMP:11032"/>
        <dbReference type="ChEBI" id="CHEBI:29950"/>
        <dbReference type="ChEBI" id="CHEBI:57287"/>
        <dbReference type="ChEBI" id="CHEBI:57379"/>
        <dbReference type="ChEBI" id="CHEBI:74151"/>
        <dbReference type="EC" id="2.3.1.225"/>
    </reaction>
</comment>
<keyword evidence="6" id="KW-0564">Palmitate</keyword>
<name>A0A6A7C366_9PEZI</name>
<evidence type="ECO:0000313" key="14">
    <source>
        <dbReference type="EMBL" id="KAF2861469.1"/>
    </source>
</evidence>
<comment type="subcellular location">
    <subcellularLocation>
        <location evidence="1">Endomembrane system</location>
        <topology evidence="1">Multi-pass membrane protein</topology>
    </subcellularLocation>
</comment>
<protein>
    <recommendedName>
        <fullName evidence="11">Palmitoyltransferase</fullName>
        <ecNumber evidence="11">2.3.1.225</ecNumber>
    </recommendedName>
</protein>
<evidence type="ECO:0000313" key="15">
    <source>
        <dbReference type="Proteomes" id="UP000799421"/>
    </source>
</evidence>
<dbReference type="EMBL" id="MU005972">
    <property type="protein sequence ID" value="KAF2861469.1"/>
    <property type="molecule type" value="Genomic_DNA"/>
</dbReference>
<dbReference type="Proteomes" id="UP000799421">
    <property type="component" value="Unassembled WGS sequence"/>
</dbReference>
<evidence type="ECO:0000259" key="13">
    <source>
        <dbReference type="Pfam" id="PF01529"/>
    </source>
</evidence>
<dbReference type="AlphaFoldDB" id="A0A6A7C366"/>
<feature type="compositionally biased region" description="Polar residues" evidence="12">
    <location>
        <begin position="125"/>
        <end position="154"/>
    </location>
</feature>
<dbReference type="InterPro" id="IPR039859">
    <property type="entry name" value="PFA4/ZDH16/20/ERF2-like"/>
</dbReference>
<feature type="transmembrane region" description="Helical" evidence="11">
    <location>
        <begin position="316"/>
        <end position="337"/>
    </location>
</feature>
<dbReference type="InterPro" id="IPR001594">
    <property type="entry name" value="Palmitoyltrfase_DHHC"/>
</dbReference>
<evidence type="ECO:0000256" key="6">
    <source>
        <dbReference type="ARBA" id="ARBA00023139"/>
    </source>
</evidence>
<accession>A0A6A7C366</accession>
<keyword evidence="5 11" id="KW-0472">Membrane</keyword>
<feature type="region of interest" description="Disordered" evidence="12">
    <location>
        <begin position="166"/>
        <end position="221"/>
    </location>
</feature>
<dbReference type="GO" id="GO:0019706">
    <property type="term" value="F:protein-cysteine S-palmitoyltransferase activity"/>
    <property type="evidence" value="ECO:0007669"/>
    <property type="project" value="UniProtKB-EC"/>
</dbReference>
<dbReference type="GO" id="GO:0005783">
    <property type="term" value="C:endoplasmic reticulum"/>
    <property type="evidence" value="ECO:0007669"/>
    <property type="project" value="TreeGrafter"/>
</dbReference>
<feature type="transmembrane region" description="Helical" evidence="11">
    <location>
        <begin position="442"/>
        <end position="469"/>
    </location>
</feature>
<feature type="compositionally biased region" description="Basic and acidic residues" evidence="12">
    <location>
        <begin position="1"/>
        <end position="11"/>
    </location>
</feature>
<evidence type="ECO:0000256" key="5">
    <source>
        <dbReference type="ARBA" id="ARBA00023136"/>
    </source>
</evidence>
<dbReference type="EC" id="2.3.1.225" evidence="11"/>
<comment type="domain">
    <text evidence="11">The DHHC domain is required for palmitoyltransferase activity.</text>
</comment>
<feature type="compositionally biased region" description="Polar residues" evidence="12">
    <location>
        <begin position="191"/>
        <end position="202"/>
    </location>
</feature>
<sequence length="623" mass="68859">MDPWMGDKRSEAATSALPTFLDTDPFPDTGHGRPISAGSAMTDTTFDLGADNAKGTIAGLSGPVGETGLPPARPTSVPSQNVKTAPVLPRDSTAHTSLRDGHNDLSLTSQTHVPSLAAQAVFHPMNSQKAQPQRQPSPTTIKRCSEDSGAQNRRSVASVYTLRADHAEQGPGRQSPPLAAGAGEVRRADVSESTMPLNQSKPQHWKPHTAVSPNPASPKSLRTSLRLDQHSGRHEMVNSAVSTPKTAERPFFPPAAAGAGKNYEYFAGNMLFFVEGRCLNTKAKPLNTLTLVLMLLPVALFCVFSAPWLWHHVSPALPIIFAYFSYICLSSFLHAAFSDPGILPRNIHIQPITPAEARDPLALGPPTTDWVLIRTFTRKHPHSEEGLSSPPAMEVPTKYCTTCMIWRPPRAHHCRICDACIDTQDHHCVWLNNCVGRRNYRYFLTFVGSTALLCLLLLAFSITHIILYAMNAHLSFSTAVFNGRVQERVAFAMFVYGVLALPYPGSLFLYHIFLMARGETTREYLNSQKFLQAERHRPFAMEGKLWSILAAIGRPRPMSFLQFKKRYEMGDQRLGFTERKKVRKADNKSRYVAERNGTSASNKGSRNGSKREEVEMSQFLSGR</sequence>
<reference evidence="14" key="1">
    <citation type="journal article" date="2020" name="Stud. Mycol.">
        <title>101 Dothideomycetes genomes: a test case for predicting lifestyles and emergence of pathogens.</title>
        <authorList>
            <person name="Haridas S."/>
            <person name="Albert R."/>
            <person name="Binder M."/>
            <person name="Bloem J."/>
            <person name="Labutti K."/>
            <person name="Salamov A."/>
            <person name="Andreopoulos B."/>
            <person name="Baker S."/>
            <person name="Barry K."/>
            <person name="Bills G."/>
            <person name="Bluhm B."/>
            <person name="Cannon C."/>
            <person name="Castanera R."/>
            <person name="Culley D."/>
            <person name="Daum C."/>
            <person name="Ezra D."/>
            <person name="Gonzalez J."/>
            <person name="Henrissat B."/>
            <person name="Kuo A."/>
            <person name="Liang C."/>
            <person name="Lipzen A."/>
            <person name="Lutzoni F."/>
            <person name="Magnuson J."/>
            <person name="Mondo S."/>
            <person name="Nolan M."/>
            <person name="Ohm R."/>
            <person name="Pangilinan J."/>
            <person name="Park H.-J."/>
            <person name="Ramirez L."/>
            <person name="Alfaro M."/>
            <person name="Sun H."/>
            <person name="Tritt A."/>
            <person name="Yoshinaga Y."/>
            <person name="Zwiers L.-H."/>
            <person name="Turgeon B."/>
            <person name="Goodwin S."/>
            <person name="Spatafora J."/>
            <person name="Crous P."/>
            <person name="Grigoriev I."/>
        </authorList>
    </citation>
    <scope>NUCLEOTIDE SEQUENCE</scope>
    <source>
        <strain evidence="14">CBS 480.64</strain>
    </source>
</reference>
<feature type="compositionally biased region" description="Polar residues" evidence="12">
    <location>
        <begin position="596"/>
        <end position="607"/>
    </location>
</feature>
<dbReference type="GO" id="GO:0006612">
    <property type="term" value="P:protein targeting to membrane"/>
    <property type="evidence" value="ECO:0007669"/>
    <property type="project" value="TreeGrafter"/>
</dbReference>
<dbReference type="PROSITE" id="PS50216">
    <property type="entry name" value="DHHC"/>
    <property type="match status" value="1"/>
</dbReference>
<evidence type="ECO:0000256" key="8">
    <source>
        <dbReference type="ARBA" id="ARBA00023315"/>
    </source>
</evidence>
<evidence type="ECO:0000256" key="9">
    <source>
        <dbReference type="ARBA" id="ARBA00023463"/>
    </source>
</evidence>
<comment type="similarity">
    <text evidence="9">Belongs to the DHHC palmitoyltransferase family. ERF2/ZDHHC9 subfamily.</text>
</comment>
<feature type="transmembrane region" description="Helical" evidence="11">
    <location>
        <begin position="489"/>
        <end position="513"/>
    </location>
</feature>
<feature type="transmembrane region" description="Helical" evidence="11">
    <location>
        <begin position="289"/>
        <end position="310"/>
    </location>
</feature>
<keyword evidence="2 11" id="KW-0808">Transferase</keyword>
<keyword evidence="8 11" id="KW-0012">Acyltransferase</keyword>
<dbReference type="GO" id="GO:0005794">
    <property type="term" value="C:Golgi apparatus"/>
    <property type="evidence" value="ECO:0007669"/>
    <property type="project" value="TreeGrafter"/>
</dbReference>
<dbReference type="OrthoDB" id="9909019at2759"/>
<keyword evidence="4 11" id="KW-1133">Transmembrane helix</keyword>
<keyword evidence="3 11" id="KW-0812">Transmembrane</keyword>
<dbReference type="PANTHER" id="PTHR22883:SF43">
    <property type="entry name" value="PALMITOYLTRANSFERASE APP"/>
    <property type="match status" value="1"/>
</dbReference>
<evidence type="ECO:0000256" key="4">
    <source>
        <dbReference type="ARBA" id="ARBA00022989"/>
    </source>
</evidence>
<evidence type="ECO:0000256" key="1">
    <source>
        <dbReference type="ARBA" id="ARBA00004127"/>
    </source>
</evidence>
<feature type="region of interest" description="Disordered" evidence="12">
    <location>
        <begin position="1"/>
        <end position="107"/>
    </location>
</feature>
<dbReference type="Pfam" id="PF01529">
    <property type="entry name" value="DHHC"/>
    <property type="match status" value="1"/>
</dbReference>
<proteinExistence type="inferred from homology"/>
<keyword evidence="7" id="KW-0449">Lipoprotein</keyword>
<evidence type="ECO:0000256" key="10">
    <source>
        <dbReference type="ARBA" id="ARBA00048048"/>
    </source>
</evidence>
<feature type="domain" description="Palmitoyltransferase DHHC" evidence="13">
    <location>
        <begin position="397"/>
        <end position="527"/>
    </location>
</feature>
<organism evidence="14 15">
    <name type="scientific">Piedraia hortae CBS 480.64</name>
    <dbReference type="NCBI Taxonomy" id="1314780"/>
    <lineage>
        <taxon>Eukaryota</taxon>
        <taxon>Fungi</taxon>
        <taxon>Dikarya</taxon>
        <taxon>Ascomycota</taxon>
        <taxon>Pezizomycotina</taxon>
        <taxon>Dothideomycetes</taxon>
        <taxon>Dothideomycetidae</taxon>
        <taxon>Capnodiales</taxon>
        <taxon>Piedraiaceae</taxon>
        <taxon>Piedraia</taxon>
    </lineage>
</organism>
<evidence type="ECO:0000256" key="2">
    <source>
        <dbReference type="ARBA" id="ARBA00022679"/>
    </source>
</evidence>
<evidence type="ECO:0000256" key="3">
    <source>
        <dbReference type="ARBA" id="ARBA00022692"/>
    </source>
</evidence>
<feature type="region of interest" description="Disordered" evidence="12">
    <location>
        <begin position="124"/>
        <end position="154"/>
    </location>
</feature>
<evidence type="ECO:0000256" key="11">
    <source>
        <dbReference type="RuleBase" id="RU079119"/>
    </source>
</evidence>
<dbReference type="PANTHER" id="PTHR22883">
    <property type="entry name" value="ZINC FINGER DHHC DOMAIN CONTAINING PROTEIN"/>
    <property type="match status" value="1"/>
</dbReference>
<feature type="region of interest" description="Disordered" evidence="12">
    <location>
        <begin position="585"/>
        <end position="623"/>
    </location>
</feature>
<gene>
    <name evidence="14" type="ORF">K470DRAFT_256854</name>
</gene>
<keyword evidence="15" id="KW-1185">Reference proteome</keyword>